<organism evidence="2 3">
    <name type="scientific">Haloplasma contractile SSD-17B</name>
    <dbReference type="NCBI Taxonomy" id="1033810"/>
    <lineage>
        <taxon>Bacteria</taxon>
        <taxon>Bacillati</taxon>
        <taxon>Mycoplasmatota</taxon>
        <taxon>Mollicutes</taxon>
        <taxon>Haloplasmatales</taxon>
        <taxon>Haloplasmataceae</taxon>
        <taxon>Haloplasma</taxon>
    </lineage>
</organism>
<dbReference type="RefSeq" id="WP_021030945.1">
    <property type="nucleotide sequence ID" value="NZ_AFNU02000001.1"/>
</dbReference>
<reference evidence="2 3" key="2">
    <citation type="journal article" date="2013" name="PLoS ONE">
        <title>INDIGO - INtegrated Data Warehouse of MIcrobial GenOmes with Examples from the Red Sea Extremophiles.</title>
        <authorList>
            <person name="Alam I."/>
            <person name="Antunes A."/>
            <person name="Kamau A.A."/>
            <person name="Ba Alawi W."/>
            <person name="Kalkatawi M."/>
            <person name="Stingl U."/>
            <person name="Bajic V.B."/>
        </authorList>
    </citation>
    <scope>NUCLEOTIDE SEQUENCE [LARGE SCALE GENOMIC DNA]</scope>
    <source>
        <strain evidence="2 3">SSD-17B</strain>
    </source>
</reference>
<comment type="caution">
    <text evidence="2">The sequence shown here is derived from an EMBL/GenBank/DDBJ whole genome shotgun (WGS) entry which is preliminary data.</text>
</comment>
<dbReference type="STRING" id="1033810.HLPCO_000076"/>
<dbReference type="OrthoDB" id="9803613at2"/>
<dbReference type="Gene3D" id="2.30.29.50">
    <property type="entry name" value="Bacterial Pleckstrin homology domain"/>
    <property type="match status" value="1"/>
</dbReference>
<dbReference type="AlphaFoldDB" id="U2FKW9"/>
<dbReference type="Pfam" id="PF08000">
    <property type="entry name" value="bPH_1"/>
    <property type="match status" value="1"/>
</dbReference>
<dbReference type="InterPro" id="IPR012544">
    <property type="entry name" value="PHb"/>
</dbReference>
<gene>
    <name evidence="2" type="ORF">HLPCO_000076</name>
</gene>
<sequence length="102" mass="11748">MGLINNTEINDVHKLNEEFGGILADFEEIVKAYKMIRDIVMLTTHRLILMDKKGVTGRKTSFLSIPYTRINKYSCENAVYADLDAEVRIYIAGEKKTTRIYN</sequence>
<dbReference type="SUPFAM" id="SSF50729">
    <property type="entry name" value="PH domain-like"/>
    <property type="match status" value="1"/>
</dbReference>
<dbReference type="InParanoid" id="U2FKW9"/>
<name>U2FKW9_9MOLU</name>
<evidence type="ECO:0000313" key="3">
    <source>
        <dbReference type="Proteomes" id="UP000005707"/>
    </source>
</evidence>
<protein>
    <recommendedName>
        <fullName evidence="1">Bacterial Pleckstrin homology domain-containing protein</fullName>
    </recommendedName>
</protein>
<dbReference type="EMBL" id="AFNU02000001">
    <property type="protein sequence ID" value="ERJ13425.1"/>
    <property type="molecule type" value="Genomic_DNA"/>
</dbReference>
<dbReference type="Proteomes" id="UP000005707">
    <property type="component" value="Unassembled WGS sequence"/>
</dbReference>
<keyword evidence="3" id="KW-1185">Reference proteome</keyword>
<evidence type="ECO:0000313" key="2">
    <source>
        <dbReference type="EMBL" id="ERJ13425.1"/>
    </source>
</evidence>
<accession>U2FKW9</accession>
<proteinExistence type="predicted"/>
<evidence type="ECO:0000259" key="1">
    <source>
        <dbReference type="Pfam" id="PF08000"/>
    </source>
</evidence>
<reference evidence="2 3" key="1">
    <citation type="journal article" date="2011" name="J. Bacteriol.">
        <title>Genome sequence of Haloplasma contractile, an unusual contractile bacterium from a deep-sea anoxic brine lake.</title>
        <authorList>
            <person name="Antunes A."/>
            <person name="Alam I."/>
            <person name="El Dorry H."/>
            <person name="Siam R."/>
            <person name="Robertson A."/>
            <person name="Bajic V.B."/>
            <person name="Stingl U."/>
        </authorList>
    </citation>
    <scope>NUCLEOTIDE SEQUENCE [LARGE SCALE GENOMIC DNA]</scope>
    <source>
        <strain evidence="2 3">SSD-17B</strain>
    </source>
</reference>
<feature type="domain" description="Bacterial Pleckstrin homology" evidence="1">
    <location>
        <begin position="3"/>
        <end position="97"/>
    </location>
</feature>
<dbReference type="InterPro" id="IPR037063">
    <property type="entry name" value="PHb_sf"/>
</dbReference>